<protein>
    <submittedName>
        <fullName evidence="2">Uncharacterized membrane protein HdeD (DUF308 family)/pimeloyl-ACP methyl ester carboxylesterase</fullName>
    </submittedName>
</protein>
<feature type="transmembrane region" description="Helical" evidence="1">
    <location>
        <begin position="135"/>
        <end position="154"/>
    </location>
</feature>
<keyword evidence="1" id="KW-0472">Membrane</keyword>
<gene>
    <name evidence="2" type="ORF">BJ991_002878</name>
</gene>
<keyword evidence="3" id="KW-1185">Reference proteome</keyword>
<proteinExistence type="predicted"/>
<sequence length="612" mass="65747">MTAGRRTTRRPFRWSVMPRLLAQAPPRVLVVVGFVLIALGVLIVTRPLTSILLLSLYVGASIIASGVIELVSRRGTSSWWTRVIAIAEILLGLAAIVWVGRSLDLLPGLLAIVLVIGGLASIGEALARGLVSRRVLSAVWGAAQIAFGVLAFAWPDVTVLVVAVVFGVRTVIYGFGLAVRGARGMLGRGREPTRPDPPGTPGRRRQIWMAAGRYALAAVLVGTVSVGWWLNDWLEGGAPVIDAFYDPPEDVPRQHGELIREGDYLGQVPEGAIAKRILYTTTDVRGIRAVASALVILPEGRSLAPRPVVLWNHGTTGVARGCAPSLRDNAATRWAIPALDDVIERGWAVVAPDYTGQGAPGVFPYLIGKGEAQSALDAVLAADDVEGAWLDDRIVVWGHSQGGHAALWTAQVAAEYTPELRIRGTAALAPVGDPHALARELLRGDASPNLAVLTSWVLVPYADTYPDVDLREYVVPGARTIVREMTQRCPTEPGVIVSVLTAMGVSEDRPLYIGDLSAGVLGRRLEQNAVSGPFEQPVLIVWGSDDEVIPPLLQQRLVNRLCAQGDQVRWAVFHGHDHLSVLQPRSTFLPMLLRWTDDRFGAQAGSVSRCLG</sequence>
<feature type="transmembrane region" description="Helical" evidence="1">
    <location>
        <begin position="20"/>
        <end position="45"/>
    </location>
</feature>
<dbReference type="InterPro" id="IPR005152">
    <property type="entry name" value="Lipase_secreted"/>
</dbReference>
<dbReference type="Pfam" id="PF03583">
    <property type="entry name" value="LIP"/>
    <property type="match status" value="1"/>
</dbReference>
<dbReference type="Proteomes" id="UP000576969">
    <property type="component" value="Unassembled WGS sequence"/>
</dbReference>
<comment type="caution">
    <text evidence="2">The sequence shown here is derived from an EMBL/GenBank/DDBJ whole genome shotgun (WGS) entry which is preliminary data.</text>
</comment>
<dbReference type="Pfam" id="PF03729">
    <property type="entry name" value="DUF308"/>
    <property type="match status" value="2"/>
</dbReference>
<evidence type="ECO:0000313" key="2">
    <source>
        <dbReference type="EMBL" id="NYE20850.1"/>
    </source>
</evidence>
<dbReference type="EMBL" id="JACCBV010000001">
    <property type="protein sequence ID" value="NYE20850.1"/>
    <property type="molecule type" value="Genomic_DNA"/>
</dbReference>
<name>A0A7Y9GQJ5_9MICO</name>
<dbReference type="GO" id="GO:0004806">
    <property type="term" value="F:triacylglycerol lipase activity"/>
    <property type="evidence" value="ECO:0007669"/>
    <property type="project" value="InterPro"/>
</dbReference>
<feature type="transmembrane region" description="Helical" evidence="1">
    <location>
        <begin position="105"/>
        <end position="123"/>
    </location>
</feature>
<evidence type="ECO:0000313" key="3">
    <source>
        <dbReference type="Proteomes" id="UP000576969"/>
    </source>
</evidence>
<accession>A0A7Y9GQJ5</accession>
<feature type="transmembrane region" description="Helical" evidence="1">
    <location>
        <begin position="211"/>
        <end position="230"/>
    </location>
</feature>
<dbReference type="GO" id="GO:0016042">
    <property type="term" value="P:lipid catabolic process"/>
    <property type="evidence" value="ECO:0007669"/>
    <property type="project" value="InterPro"/>
</dbReference>
<keyword evidence="1" id="KW-0812">Transmembrane</keyword>
<reference evidence="2 3" key="1">
    <citation type="submission" date="2020-07" db="EMBL/GenBank/DDBJ databases">
        <title>Sequencing the genomes of 1000 actinobacteria strains.</title>
        <authorList>
            <person name="Klenk H.-P."/>
        </authorList>
    </citation>
    <scope>NUCLEOTIDE SEQUENCE [LARGE SCALE GENOMIC DNA]</scope>
    <source>
        <strain evidence="2 3">DSM 24662</strain>
    </source>
</reference>
<feature type="transmembrane region" description="Helical" evidence="1">
    <location>
        <begin position="160"/>
        <end position="179"/>
    </location>
</feature>
<dbReference type="AlphaFoldDB" id="A0A7Y9GQJ5"/>
<dbReference type="PANTHER" id="PTHR34853:SF1">
    <property type="entry name" value="LIPASE 5"/>
    <property type="match status" value="1"/>
</dbReference>
<evidence type="ECO:0000256" key="1">
    <source>
        <dbReference type="SAM" id="Phobius"/>
    </source>
</evidence>
<keyword evidence="1" id="KW-1133">Transmembrane helix</keyword>
<dbReference type="Gene3D" id="3.40.50.1820">
    <property type="entry name" value="alpha/beta hydrolase"/>
    <property type="match status" value="2"/>
</dbReference>
<feature type="transmembrane region" description="Helical" evidence="1">
    <location>
        <begin position="51"/>
        <end position="72"/>
    </location>
</feature>
<feature type="transmembrane region" description="Helical" evidence="1">
    <location>
        <begin position="79"/>
        <end position="99"/>
    </location>
</feature>
<organism evidence="2 3">
    <name type="scientific">Microbacterium immunditiarum</name>
    <dbReference type="NCBI Taxonomy" id="337480"/>
    <lineage>
        <taxon>Bacteria</taxon>
        <taxon>Bacillati</taxon>
        <taxon>Actinomycetota</taxon>
        <taxon>Actinomycetes</taxon>
        <taxon>Micrococcales</taxon>
        <taxon>Microbacteriaceae</taxon>
        <taxon>Microbacterium</taxon>
    </lineage>
</organism>
<dbReference type="SUPFAM" id="SSF53474">
    <property type="entry name" value="alpha/beta-Hydrolases"/>
    <property type="match status" value="1"/>
</dbReference>
<dbReference type="RefSeq" id="WP_246301108.1">
    <property type="nucleotide sequence ID" value="NZ_JACCBV010000001.1"/>
</dbReference>
<dbReference type="PANTHER" id="PTHR34853">
    <property type="match status" value="1"/>
</dbReference>
<dbReference type="InterPro" id="IPR029058">
    <property type="entry name" value="AB_hydrolase_fold"/>
</dbReference>
<dbReference type="InterPro" id="IPR005325">
    <property type="entry name" value="DUF308_memb"/>
</dbReference>